<reference evidence="1" key="1">
    <citation type="submission" date="2019-08" db="EMBL/GenBank/DDBJ databases">
        <authorList>
            <person name="Kucharzyk K."/>
            <person name="Murdoch R.W."/>
            <person name="Higgins S."/>
            <person name="Loffler F."/>
        </authorList>
    </citation>
    <scope>NUCLEOTIDE SEQUENCE</scope>
</reference>
<accession>A0A645FEA7</accession>
<sequence length="183" mass="20677">MLHRALIVAYLYPVVYIVLVLHDYQHAVDKVAYEVLRREGDAQSGDADTGEDGFYIDADGAEYHEAHHRGEQHAQHLGRELPQRGHAVHQPGAAYLVVFIDGIPRAFAGGPKNMRHEVGNGLIQKVPDEEDKKDKKYRRHVLQKKFKEHFSLVFKKLSVVAGDSIHKVFSSSILFNLFSPSIL</sequence>
<dbReference type="EMBL" id="VSSQ01058065">
    <property type="protein sequence ID" value="MPN11802.1"/>
    <property type="molecule type" value="Genomic_DNA"/>
</dbReference>
<name>A0A645FEA7_9ZZZZ</name>
<organism evidence="1">
    <name type="scientific">bioreactor metagenome</name>
    <dbReference type="NCBI Taxonomy" id="1076179"/>
    <lineage>
        <taxon>unclassified sequences</taxon>
        <taxon>metagenomes</taxon>
        <taxon>ecological metagenomes</taxon>
    </lineage>
</organism>
<gene>
    <name evidence="1" type="ORF">SDC9_159110</name>
</gene>
<protein>
    <submittedName>
        <fullName evidence="1">Uncharacterized protein</fullName>
    </submittedName>
</protein>
<evidence type="ECO:0000313" key="1">
    <source>
        <dbReference type="EMBL" id="MPN11802.1"/>
    </source>
</evidence>
<dbReference type="AlphaFoldDB" id="A0A645FEA7"/>
<proteinExistence type="predicted"/>
<comment type="caution">
    <text evidence="1">The sequence shown here is derived from an EMBL/GenBank/DDBJ whole genome shotgun (WGS) entry which is preliminary data.</text>
</comment>